<dbReference type="InterPro" id="IPR002772">
    <property type="entry name" value="Glyco_hydro_3_C"/>
</dbReference>
<proteinExistence type="inferred from homology"/>
<reference evidence="4 5" key="1">
    <citation type="submission" date="2016-07" db="EMBL/GenBank/DDBJ databases">
        <title>Draft genome of Streptomyces diastatochromogenes.</title>
        <authorList>
            <person name="Podduturi R."/>
            <person name="Lukassen M.B."/>
            <person name="Clausen N."/>
            <person name="Nielsen J.L."/>
            <person name="Jorgensen N.O."/>
        </authorList>
    </citation>
    <scope>NUCLEOTIDE SEQUENCE [LARGE SCALE GENOMIC DNA]</scope>
    <source>
        <strain evidence="4 5">DSM 40608</strain>
    </source>
</reference>
<dbReference type="InterPro" id="IPR013783">
    <property type="entry name" value="Ig-like_fold"/>
</dbReference>
<evidence type="ECO:0000313" key="5">
    <source>
        <dbReference type="Proteomes" id="UP000215483"/>
    </source>
</evidence>
<evidence type="ECO:0000313" key="4">
    <source>
        <dbReference type="EMBL" id="OXY85825.1"/>
    </source>
</evidence>
<accession>A0A233RR06</accession>
<evidence type="ECO:0000256" key="1">
    <source>
        <dbReference type="ARBA" id="ARBA00005336"/>
    </source>
</evidence>
<dbReference type="SUPFAM" id="SSF52279">
    <property type="entry name" value="Beta-D-glucan exohydrolase, C-terminal domain"/>
    <property type="match status" value="1"/>
</dbReference>
<name>A0A233RR06_STRDA</name>
<dbReference type="PANTHER" id="PTHR42715:SF10">
    <property type="entry name" value="BETA-GLUCOSIDASE"/>
    <property type="match status" value="1"/>
</dbReference>
<evidence type="ECO:0000256" key="2">
    <source>
        <dbReference type="ARBA" id="ARBA00022801"/>
    </source>
</evidence>
<dbReference type="InterPro" id="IPR036881">
    <property type="entry name" value="Glyco_hydro_3_C_sf"/>
</dbReference>
<dbReference type="PANTHER" id="PTHR42715">
    <property type="entry name" value="BETA-GLUCOSIDASE"/>
    <property type="match status" value="1"/>
</dbReference>
<dbReference type="Pfam" id="PF14310">
    <property type="entry name" value="Fn3-like"/>
    <property type="match status" value="1"/>
</dbReference>
<comment type="caution">
    <text evidence="4">The sequence shown here is derived from an EMBL/GenBank/DDBJ whole genome shotgun (WGS) entry which is preliminary data.</text>
</comment>
<dbReference type="InterPro" id="IPR050288">
    <property type="entry name" value="Cellulose_deg_GH3"/>
</dbReference>
<dbReference type="GO" id="GO:0005975">
    <property type="term" value="P:carbohydrate metabolic process"/>
    <property type="evidence" value="ECO:0007669"/>
    <property type="project" value="InterPro"/>
</dbReference>
<dbReference type="AlphaFoldDB" id="A0A233RR06"/>
<dbReference type="Pfam" id="PF01915">
    <property type="entry name" value="Glyco_hydro_3_C"/>
    <property type="match status" value="1"/>
</dbReference>
<keyword evidence="5" id="KW-1185">Reference proteome</keyword>
<dbReference type="Proteomes" id="UP000215483">
    <property type="component" value="Unassembled WGS sequence"/>
</dbReference>
<dbReference type="Gene3D" id="3.40.50.1700">
    <property type="entry name" value="Glycoside hydrolase family 3 C-terminal domain"/>
    <property type="match status" value="1"/>
</dbReference>
<feature type="domain" description="Fibronectin type III-like" evidence="3">
    <location>
        <begin position="127"/>
        <end position="201"/>
    </location>
</feature>
<dbReference type="EMBL" id="MCGQ01000109">
    <property type="protein sequence ID" value="OXY85825.1"/>
    <property type="molecule type" value="Genomic_DNA"/>
</dbReference>
<dbReference type="Gene3D" id="2.60.40.10">
    <property type="entry name" value="Immunoglobulins"/>
    <property type="match status" value="1"/>
</dbReference>
<comment type="similarity">
    <text evidence="1">Belongs to the glycosyl hydrolase 3 family.</text>
</comment>
<dbReference type="GO" id="GO:0004553">
    <property type="term" value="F:hydrolase activity, hydrolyzing O-glycosyl compounds"/>
    <property type="evidence" value="ECO:0007669"/>
    <property type="project" value="InterPro"/>
</dbReference>
<evidence type="ECO:0000259" key="3">
    <source>
        <dbReference type="SMART" id="SM01217"/>
    </source>
</evidence>
<sequence length="213" mass="23086">MPAVLLSWFPGQEAGHALADVLLGAAEPGGRLPTTWPSHAEDCPVLDPRPTDGVLRYDEGVLVGYPGWKHSAVAPAYWFGHGLGYTDWDYESAEFLPVDGEPTADDRASLGVLRVRVRNIGTRPGREIVQTYLEPAVTGTPSDIGHSPCRLAGFASAQADPGQTVTVDIEVPRRAAQFWDTTTQSWRDLPGGHRLRTGRSYADLRLDTTVARG</sequence>
<protein>
    <recommendedName>
        <fullName evidence="3">Fibronectin type III-like domain-containing protein</fullName>
    </recommendedName>
</protein>
<organism evidence="4 5">
    <name type="scientific">Streptomyces diastatochromogenes</name>
    <dbReference type="NCBI Taxonomy" id="42236"/>
    <lineage>
        <taxon>Bacteria</taxon>
        <taxon>Bacillati</taxon>
        <taxon>Actinomycetota</taxon>
        <taxon>Actinomycetes</taxon>
        <taxon>Kitasatosporales</taxon>
        <taxon>Streptomycetaceae</taxon>
        <taxon>Streptomyces</taxon>
    </lineage>
</organism>
<keyword evidence="2" id="KW-0378">Hydrolase</keyword>
<dbReference type="SMART" id="SM01217">
    <property type="entry name" value="Fn3_like"/>
    <property type="match status" value="1"/>
</dbReference>
<gene>
    <name evidence="4" type="ORF">BEK98_45315</name>
</gene>
<dbReference type="InterPro" id="IPR026891">
    <property type="entry name" value="Fn3-like"/>
</dbReference>